<proteinExistence type="predicted"/>
<dbReference type="PANTHER" id="PTHR33064">
    <property type="entry name" value="POL PROTEIN"/>
    <property type="match status" value="1"/>
</dbReference>
<organism evidence="2 3">
    <name type="scientific">Oedothorax gibbosus</name>
    <dbReference type="NCBI Taxonomy" id="931172"/>
    <lineage>
        <taxon>Eukaryota</taxon>
        <taxon>Metazoa</taxon>
        <taxon>Ecdysozoa</taxon>
        <taxon>Arthropoda</taxon>
        <taxon>Chelicerata</taxon>
        <taxon>Arachnida</taxon>
        <taxon>Araneae</taxon>
        <taxon>Araneomorphae</taxon>
        <taxon>Entelegynae</taxon>
        <taxon>Araneoidea</taxon>
        <taxon>Linyphiidae</taxon>
        <taxon>Erigoninae</taxon>
        <taxon>Oedothorax</taxon>
    </lineage>
</organism>
<dbReference type="GO" id="GO:0071897">
    <property type="term" value="P:DNA biosynthetic process"/>
    <property type="evidence" value="ECO:0007669"/>
    <property type="project" value="UniProtKB-ARBA"/>
</dbReference>
<name>A0AAV6TWT8_9ARAC</name>
<sequence>MIANPILRLTEKQQKFTWTPECDEAFEHLKSALKSASILAYPEHDKMFILDTDASKEGTETVLAQEVDGEE</sequence>
<evidence type="ECO:0000259" key="1">
    <source>
        <dbReference type="Pfam" id="PF17919"/>
    </source>
</evidence>
<dbReference type="PANTHER" id="PTHR33064:SF37">
    <property type="entry name" value="RIBONUCLEASE H"/>
    <property type="match status" value="1"/>
</dbReference>
<dbReference type="InterPro" id="IPR041577">
    <property type="entry name" value="RT_RNaseH_2"/>
</dbReference>
<dbReference type="Gene3D" id="3.30.70.270">
    <property type="match status" value="1"/>
</dbReference>
<dbReference type="InterPro" id="IPR043502">
    <property type="entry name" value="DNA/RNA_pol_sf"/>
</dbReference>
<dbReference type="Proteomes" id="UP000827092">
    <property type="component" value="Unassembled WGS sequence"/>
</dbReference>
<dbReference type="InterPro" id="IPR043128">
    <property type="entry name" value="Rev_trsase/Diguanyl_cyclase"/>
</dbReference>
<gene>
    <name evidence="2" type="ORF">JTE90_021355</name>
</gene>
<evidence type="ECO:0000313" key="2">
    <source>
        <dbReference type="EMBL" id="KAG8176258.1"/>
    </source>
</evidence>
<protein>
    <recommendedName>
        <fullName evidence="1">Reverse transcriptase/retrotransposon-derived protein RNase H-like domain-containing protein</fullName>
    </recommendedName>
</protein>
<feature type="domain" description="Reverse transcriptase/retrotransposon-derived protein RNase H-like" evidence="1">
    <location>
        <begin position="18"/>
        <end position="69"/>
    </location>
</feature>
<comment type="caution">
    <text evidence="2">The sequence shown here is derived from an EMBL/GenBank/DDBJ whole genome shotgun (WGS) entry which is preliminary data.</text>
</comment>
<keyword evidence="3" id="KW-1185">Reference proteome</keyword>
<dbReference type="Pfam" id="PF17919">
    <property type="entry name" value="RT_RNaseH_2"/>
    <property type="match status" value="1"/>
</dbReference>
<evidence type="ECO:0000313" key="3">
    <source>
        <dbReference type="Proteomes" id="UP000827092"/>
    </source>
</evidence>
<accession>A0AAV6TWT8</accession>
<dbReference type="InterPro" id="IPR051320">
    <property type="entry name" value="Viral_Replic_Matur_Polypro"/>
</dbReference>
<dbReference type="SUPFAM" id="SSF56672">
    <property type="entry name" value="DNA/RNA polymerases"/>
    <property type="match status" value="1"/>
</dbReference>
<dbReference type="AlphaFoldDB" id="A0AAV6TWT8"/>
<reference evidence="2 3" key="1">
    <citation type="journal article" date="2022" name="Nat. Ecol. Evol.">
        <title>A masculinizing supergene underlies an exaggerated male reproductive morph in a spider.</title>
        <authorList>
            <person name="Hendrickx F."/>
            <person name="De Corte Z."/>
            <person name="Sonet G."/>
            <person name="Van Belleghem S.M."/>
            <person name="Kostlbacher S."/>
            <person name="Vangestel C."/>
        </authorList>
    </citation>
    <scope>NUCLEOTIDE SEQUENCE [LARGE SCALE GENOMIC DNA]</scope>
    <source>
        <strain evidence="2">W744_W776</strain>
    </source>
</reference>
<dbReference type="EMBL" id="JAFNEN010000903">
    <property type="protein sequence ID" value="KAG8176258.1"/>
    <property type="molecule type" value="Genomic_DNA"/>
</dbReference>